<name>A0AAV4CU60_9GAST</name>
<dbReference type="Proteomes" id="UP000735302">
    <property type="component" value="Unassembled WGS sequence"/>
</dbReference>
<feature type="region of interest" description="Disordered" evidence="1">
    <location>
        <begin position="1"/>
        <end position="31"/>
    </location>
</feature>
<reference evidence="2 3" key="1">
    <citation type="journal article" date="2021" name="Elife">
        <title>Chloroplast acquisition without the gene transfer in kleptoplastic sea slugs, Plakobranchus ocellatus.</title>
        <authorList>
            <person name="Maeda T."/>
            <person name="Takahashi S."/>
            <person name="Yoshida T."/>
            <person name="Shimamura S."/>
            <person name="Takaki Y."/>
            <person name="Nagai Y."/>
            <person name="Toyoda A."/>
            <person name="Suzuki Y."/>
            <person name="Arimoto A."/>
            <person name="Ishii H."/>
            <person name="Satoh N."/>
            <person name="Nishiyama T."/>
            <person name="Hasebe M."/>
            <person name="Maruyama T."/>
            <person name="Minagawa J."/>
            <person name="Obokata J."/>
            <person name="Shigenobu S."/>
        </authorList>
    </citation>
    <scope>NUCLEOTIDE SEQUENCE [LARGE SCALE GENOMIC DNA]</scope>
</reference>
<accession>A0AAV4CU60</accession>
<comment type="caution">
    <text evidence="2">The sequence shown here is derived from an EMBL/GenBank/DDBJ whole genome shotgun (WGS) entry which is preliminary data.</text>
</comment>
<evidence type="ECO:0000313" key="3">
    <source>
        <dbReference type="Proteomes" id="UP000735302"/>
    </source>
</evidence>
<evidence type="ECO:0000256" key="1">
    <source>
        <dbReference type="SAM" id="MobiDB-lite"/>
    </source>
</evidence>
<keyword evidence="3" id="KW-1185">Reference proteome</keyword>
<protein>
    <submittedName>
        <fullName evidence="2">Uncharacterized protein</fullName>
    </submittedName>
</protein>
<feature type="compositionally biased region" description="Basic and acidic residues" evidence="1">
    <location>
        <begin position="7"/>
        <end position="16"/>
    </location>
</feature>
<gene>
    <name evidence="2" type="ORF">PoB_006193900</name>
</gene>
<dbReference type="EMBL" id="BLXT01006999">
    <property type="protein sequence ID" value="GFO35434.1"/>
    <property type="molecule type" value="Genomic_DNA"/>
</dbReference>
<dbReference type="AlphaFoldDB" id="A0AAV4CU60"/>
<sequence>MFSNRFTDLDSEHWKSVQEPGASSKPPCMQDFSVRHRKDSSYTWNRSAFLDPLVECHSNTWTFKLYWNGPKLQP</sequence>
<evidence type="ECO:0000313" key="2">
    <source>
        <dbReference type="EMBL" id="GFO35434.1"/>
    </source>
</evidence>
<proteinExistence type="predicted"/>
<organism evidence="2 3">
    <name type="scientific">Plakobranchus ocellatus</name>
    <dbReference type="NCBI Taxonomy" id="259542"/>
    <lineage>
        <taxon>Eukaryota</taxon>
        <taxon>Metazoa</taxon>
        <taxon>Spiralia</taxon>
        <taxon>Lophotrochozoa</taxon>
        <taxon>Mollusca</taxon>
        <taxon>Gastropoda</taxon>
        <taxon>Heterobranchia</taxon>
        <taxon>Euthyneura</taxon>
        <taxon>Panpulmonata</taxon>
        <taxon>Sacoglossa</taxon>
        <taxon>Placobranchoidea</taxon>
        <taxon>Plakobranchidae</taxon>
        <taxon>Plakobranchus</taxon>
    </lineage>
</organism>